<dbReference type="GO" id="GO:0008270">
    <property type="term" value="F:zinc ion binding"/>
    <property type="evidence" value="ECO:0007669"/>
    <property type="project" value="UniProtKB-KW"/>
</dbReference>
<organism evidence="9 10">
    <name type="scientific">Cutaneotrichosporon oleaginosum</name>
    <dbReference type="NCBI Taxonomy" id="879819"/>
    <lineage>
        <taxon>Eukaryota</taxon>
        <taxon>Fungi</taxon>
        <taxon>Dikarya</taxon>
        <taxon>Basidiomycota</taxon>
        <taxon>Agaricomycotina</taxon>
        <taxon>Tremellomycetes</taxon>
        <taxon>Trichosporonales</taxon>
        <taxon>Trichosporonaceae</taxon>
        <taxon>Cutaneotrichosporon</taxon>
    </lineage>
</organism>
<feature type="signal peptide" evidence="7">
    <location>
        <begin position="1"/>
        <end position="35"/>
    </location>
</feature>
<reference evidence="9 10" key="1">
    <citation type="submission" date="2015-03" db="EMBL/GenBank/DDBJ databases">
        <title>Genomics and transcriptomics of the oil-accumulating basidiomycete yeast T. oleaginosus allow insights into substrate utilization and the diverse evolutionary trajectories of mating systems in fungi.</title>
        <authorList>
            <consortium name="DOE Joint Genome Institute"/>
            <person name="Kourist R."/>
            <person name="Kracht O."/>
            <person name="Bracharz F."/>
            <person name="Lipzen A."/>
            <person name="Nolan M."/>
            <person name="Ohm R."/>
            <person name="Grigoriev I."/>
            <person name="Sun S."/>
            <person name="Heitman J."/>
            <person name="Bruck T."/>
            <person name="Nowrousian M."/>
        </authorList>
    </citation>
    <scope>NUCLEOTIDE SEQUENCE [LARGE SCALE GENOMIC DNA]</scope>
    <source>
        <strain evidence="9 10">IBC0246</strain>
    </source>
</reference>
<dbReference type="InterPro" id="IPR051826">
    <property type="entry name" value="E3_ubiquitin-ligase_domain"/>
</dbReference>
<keyword evidence="7" id="KW-0732">Signal</keyword>
<feature type="region of interest" description="Disordered" evidence="6">
    <location>
        <begin position="332"/>
        <end position="425"/>
    </location>
</feature>
<dbReference type="InterPro" id="IPR013083">
    <property type="entry name" value="Znf_RING/FYVE/PHD"/>
</dbReference>
<keyword evidence="5" id="KW-0479">Metal-binding</keyword>
<keyword evidence="2" id="KW-0812">Transmembrane</keyword>
<dbReference type="InterPro" id="IPR046450">
    <property type="entry name" value="PA_dom_sf"/>
</dbReference>
<protein>
    <recommendedName>
        <fullName evidence="8">RING-type domain-containing protein</fullName>
    </recommendedName>
</protein>
<evidence type="ECO:0000256" key="7">
    <source>
        <dbReference type="SAM" id="SignalP"/>
    </source>
</evidence>
<dbReference type="FunFam" id="3.30.40.10:FF:000388">
    <property type="entry name" value="Putative RING zinc finger domain superfamily protein"/>
    <property type="match status" value="1"/>
</dbReference>
<keyword evidence="4" id="KW-0472">Membrane</keyword>
<dbReference type="GO" id="GO:0061630">
    <property type="term" value="F:ubiquitin protein ligase activity"/>
    <property type="evidence" value="ECO:0007669"/>
    <property type="project" value="TreeGrafter"/>
</dbReference>
<evidence type="ECO:0000313" key="10">
    <source>
        <dbReference type="Proteomes" id="UP000053611"/>
    </source>
</evidence>
<proteinExistence type="predicted"/>
<dbReference type="GO" id="GO:0016020">
    <property type="term" value="C:membrane"/>
    <property type="evidence" value="ECO:0007669"/>
    <property type="project" value="UniProtKB-SubCell"/>
</dbReference>
<dbReference type="CDD" id="cd16473">
    <property type="entry name" value="RING-H2_RNF103"/>
    <property type="match status" value="1"/>
</dbReference>
<dbReference type="Proteomes" id="UP000053611">
    <property type="component" value="Unassembled WGS sequence"/>
</dbReference>
<feature type="region of interest" description="Disordered" evidence="6">
    <location>
        <begin position="492"/>
        <end position="523"/>
    </location>
</feature>
<name>A0A0J0XJS6_9TREE</name>
<feature type="compositionally biased region" description="Polar residues" evidence="6">
    <location>
        <begin position="359"/>
        <end position="371"/>
    </location>
</feature>
<dbReference type="PANTHER" id="PTHR22765">
    <property type="entry name" value="RING FINGER AND PROTEASE ASSOCIATED DOMAIN-CONTAINING"/>
    <property type="match status" value="1"/>
</dbReference>
<dbReference type="GO" id="GO:0006511">
    <property type="term" value="P:ubiquitin-dependent protein catabolic process"/>
    <property type="evidence" value="ECO:0007669"/>
    <property type="project" value="TreeGrafter"/>
</dbReference>
<dbReference type="Pfam" id="PF02225">
    <property type="entry name" value="PA"/>
    <property type="match status" value="1"/>
</dbReference>
<dbReference type="Gene3D" id="3.30.40.10">
    <property type="entry name" value="Zinc/RING finger domain, C3HC4 (zinc finger)"/>
    <property type="match status" value="1"/>
</dbReference>
<dbReference type="GeneID" id="28980005"/>
<dbReference type="InterPro" id="IPR001841">
    <property type="entry name" value="Znf_RING"/>
</dbReference>
<dbReference type="SUPFAM" id="SSF57850">
    <property type="entry name" value="RING/U-box"/>
    <property type="match status" value="1"/>
</dbReference>
<feature type="domain" description="RING-type" evidence="8">
    <location>
        <begin position="434"/>
        <end position="476"/>
    </location>
</feature>
<dbReference type="AlphaFoldDB" id="A0A0J0XJS6"/>
<dbReference type="InterPro" id="IPR003137">
    <property type="entry name" value="PA_domain"/>
</dbReference>
<evidence type="ECO:0000256" key="1">
    <source>
        <dbReference type="ARBA" id="ARBA00004370"/>
    </source>
</evidence>
<dbReference type="Gene3D" id="3.50.30.30">
    <property type="match status" value="1"/>
</dbReference>
<evidence type="ECO:0000256" key="2">
    <source>
        <dbReference type="ARBA" id="ARBA00022692"/>
    </source>
</evidence>
<evidence type="ECO:0000256" key="3">
    <source>
        <dbReference type="ARBA" id="ARBA00022989"/>
    </source>
</evidence>
<accession>A0A0J0XJS6</accession>
<dbReference type="STRING" id="879819.A0A0J0XJS6"/>
<dbReference type="OrthoDB" id="8062037at2759"/>
<dbReference type="EMBL" id="KQ087219">
    <property type="protein sequence ID" value="KLT41348.1"/>
    <property type="molecule type" value="Genomic_DNA"/>
</dbReference>
<dbReference type="SUPFAM" id="SSF52025">
    <property type="entry name" value="PA domain"/>
    <property type="match status" value="1"/>
</dbReference>
<dbReference type="GO" id="GO:0005737">
    <property type="term" value="C:cytoplasm"/>
    <property type="evidence" value="ECO:0007669"/>
    <property type="project" value="TreeGrafter"/>
</dbReference>
<dbReference type="SMART" id="SM00184">
    <property type="entry name" value="RING"/>
    <property type="match status" value="1"/>
</dbReference>
<evidence type="ECO:0000259" key="8">
    <source>
        <dbReference type="PROSITE" id="PS50089"/>
    </source>
</evidence>
<dbReference type="RefSeq" id="XP_018277839.1">
    <property type="nucleotide sequence ID" value="XM_018419402.1"/>
</dbReference>
<keyword evidence="5" id="KW-0862">Zinc</keyword>
<gene>
    <name evidence="9" type="ORF">CC85DRAFT_123085</name>
</gene>
<keyword evidence="3" id="KW-1133">Transmembrane helix</keyword>
<evidence type="ECO:0000256" key="5">
    <source>
        <dbReference type="PROSITE-ProRule" id="PRU00175"/>
    </source>
</evidence>
<comment type="subcellular location">
    <subcellularLocation>
        <location evidence="1">Membrane</location>
    </subcellularLocation>
</comment>
<evidence type="ECO:0000256" key="6">
    <source>
        <dbReference type="SAM" id="MobiDB-lite"/>
    </source>
</evidence>
<feature type="chain" id="PRO_5005245487" description="RING-type domain-containing protein" evidence="7">
    <location>
        <begin position="36"/>
        <end position="566"/>
    </location>
</feature>
<keyword evidence="5" id="KW-0863">Zinc-finger</keyword>
<keyword evidence="10" id="KW-1185">Reference proteome</keyword>
<dbReference type="PROSITE" id="PS50089">
    <property type="entry name" value="ZF_RING_2"/>
    <property type="match status" value="1"/>
</dbReference>
<dbReference type="PANTHER" id="PTHR22765:SF416">
    <property type="entry name" value="E3 UBIQUITIN-PROTEIN LIGASE GODZILLA"/>
    <property type="match status" value="1"/>
</dbReference>
<sequence length="566" mass="60300">MQSSRGLGSPPPTPSRFPWFGAGLALLATVVLVSGAPLVPEPREFASTAFYKTPPHEAAARAADIRALFADPTAPWIPDARERSGGWIAHWLGGGEGAVTVSVDGSNLTLPHRPAAFPDWLGPTAQLPISGVLRPFVVLPPPKPQKDDKGKEAPERACVAPTWPPIRPAYPLPPYTIALVERGGCDFATKVVAAQERGAAAVIVGDSVAHPGETDEEGRARENLITMFSPEDTSGIIIPSVFVSRASYLILRDLLSNHTVKGKPGICVEVGEASDDGSALGSLLTFALLMPSLFLIATVAAHRVRVARQREANRAPPTVVLSLPERVWAPDIVWEKDDSESDKDEGSQQGDGGIAKPQLTATNDSAETTTDGAPETTDPSETLAAQGDSDVTTRSAEADDEADADATAPSHTQPPRRRGKERRKSKRYYSKDECAICMDNFHKGEIVRILPCGHVFHKDECDEWLLKWRKLCPTCRADVTIPTTDLSGSTTITPVVDRNATPEDGAGAGYGAVEDDGEAGPRARGSWAARAGARVSSIWGSLRAAVARPALETEGERTPLMPTNIV</sequence>
<evidence type="ECO:0000313" key="9">
    <source>
        <dbReference type="EMBL" id="KLT41348.1"/>
    </source>
</evidence>
<evidence type="ECO:0000256" key="4">
    <source>
        <dbReference type="ARBA" id="ARBA00023136"/>
    </source>
</evidence>
<feature type="compositionally biased region" description="Basic residues" evidence="6">
    <location>
        <begin position="414"/>
        <end position="425"/>
    </location>
</feature>
<dbReference type="Pfam" id="PF13639">
    <property type="entry name" value="zf-RING_2"/>
    <property type="match status" value="1"/>
</dbReference>